<accession>A0ACB8S7L6</accession>
<dbReference type="Proteomes" id="UP000814033">
    <property type="component" value="Unassembled WGS sequence"/>
</dbReference>
<proteinExistence type="predicted"/>
<keyword evidence="2" id="KW-1185">Reference proteome</keyword>
<comment type="caution">
    <text evidence="1">The sequence shown here is derived from an EMBL/GenBank/DDBJ whole genome shotgun (WGS) entry which is preliminary data.</text>
</comment>
<evidence type="ECO:0000313" key="2">
    <source>
        <dbReference type="Proteomes" id="UP000814033"/>
    </source>
</evidence>
<feature type="non-terminal residue" evidence="1">
    <location>
        <position position="1"/>
    </location>
</feature>
<organism evidence="1 2">
    <name type="scientific">Auriscalpium vulgare</name>
    <dbReference type="NCBI Taxonomy" id="40419"/>
    <lineage>
        <taxon>Eukaryota</taxon>
        <taxon>Fungi</taxon>
        <taxon>Dikarya</taxon>
        <taxon>Basidiomycota</taxon>
        <taxon>Agaricomycotina</taxon>
        <taxon>Agaricomycetes</taxon>
        <taxon>Russulales</taxon>
        <taxon>Auriscalpiaceae</taxon>
        <taxon>Auriscalpium</taxon>
    </lineage>
</organism>
<dbReference type="EMBL" id="MU275849">
    <property type="protein sequence ID" value="KAI0051915.1"/>
    <property type="molecule type" value="Genomic_DNA"/>
</dbReference>
<reference evidence="1" key="1">
    <citation type="submission" date="2021-02" db="EMBL/GenBank/DDBJ databases">
        <authorList>
            <consortium name="DOE Joint Genome Institute"/>
            <person name="Ahrendt S."/>
            <person name="Looney B.P."/>
            <person name="Miyauchi S."/>
            <person name="Morin E."/>
            <person name="Drula E."/>
            <person name="Courty P.E."/>
            <person name="Chicoki N."/>
            <person name="Fauchery L."/>
            <person name="Kohler A."/>
            <person name="Kuo A."/>
            <person name="Labutti K."/>
            <person name="Pangilinan J."/>
            <person name="Lipzen A."/>
            <person name="Riley R."/>
            <person name="Andreopoulos W."/>
            <person name="He G."/>
            <person name="Johnson J."/>
            <person name="Barry K.W."/>
            <person name="Grigoriev I.V."/>
            <person name="Nagy L."/>
            <person name="Hibbett D."/>
            <person name="Henrissat B."/>
            <person name="Matheny P.B."/>
            <person name="Labbe J."/>
            <person name="Martin F."/>
        </authorList>
    </citation>
    <scope>NUCLEOTIDE SEQUENCE</scope>
    <source>
        <strain evidence="1">FP105234-sp</strain>
    </source>
</reference>
<reference evidence="1" key="2">
    <citation type="journal article" date="2022" name="New Phytol.">
        <title>Evolutionary transition to the ectomycorrhizal habit in the genomes of a hyperdiverse lineage of mushroom-forming fungi.</title>
        <authorList>
            <person name="Looney B."/>
            <person name="Miyauchi S."/>
            <person name="Morin E."/>
            <person name="Drula E."/>
            <person name="Courty P.E."/>
            <person name="Kohler A."/>
            <person name="Kuo A."/>
            <person name="LaButti K."/>
            <person name="Pangilinan J."/>
            <person name="Lipzen A."/>
            <person name="Riley R."/>
            <person name="Andreopoulos W."/>
            <person name="He G."/>
            <person name="Johnson J."/>
            <person name="Nolan M."/>
            <person name="Tritt A."/>
            <person name="Barry K.W."/>
            <person name="Grigoriev I.V."/>
            <person name="Nagy L.G."/>
            <person name="Hibbett D."/>
            <person name="Henrissat B."/>
            <person name="Matheny P.B."/>
            <person name="Labbe J."/>
            <person name="Martin F.M."/>
        </authorList>
    </citation>
    <scope>NUCLEOTIDE SEQUENCE</scope>
    <source>
        <strain evidence="1">FP105234-sp</strain>
    </source>
</reference>
<name>A0ACB8S7L6_9AGAM</name>
<sequence>AAPPLKSFVHEVLRRSRTSCSVLQTALCYLEAVRSKVPEIVRQEKAGEGVRGEVDQTFRIIQEDDESAATAPMEDVNAEDLLTDHFLNPESYHSYIPPPTVRILDDNPLAVPVYATWVAPEPKPLAAIAKKSAPRAPSEALPALPPLPSPLLCPRRTFLASLILASKFTQDKCYSNRAWAKLAGLPAREIGRCERALGEALEWRLWVGKAPARRSPLVRSHSDADVLASGEQRLASFPTPGSTPGTSVFAPAPATTNGLRRHHTAPSHIYQQPESQELHVPTAPMHPAGLKVVATQGLWMPLPPPTPTNVEPQDIPMWTPGAAPTSSTSTVSDYSPTPTLSVSPASTDASEGLSEERTIQMNSFVDVPEPMKGAAEATYAYASGTGFGVMGEGGISQWDGPWTASSGVPWADVRY</sequence>
<gene>
    <name evidence="1" type="ORF">FA95DRAFT_1602396</name>
</gene>
<protein>
    <submittedName>
        <fullName evidence="1">Uncharacterized protein</fullName>
    </submittedName>
</protein>
<evidence type="ECO:0000313" key="1">
    <source>
        <dbReference type="EMBL" id="KAI0051915.1"/>
    </source>
</evidence>